<dbReference type="GO" id="GO:0016853">
    <property type="term" value="F:isomerase activity"/>
    <property type="evidence" value="ECO:0007669"/>
    <property type="project" value="UniProtKB-KW"/>
</dbReference>
<feature type="domain" description="Glycosyl hydrolase family 13 catalytic" evidence="3">
    <location>
        <begin position="11"/>
        <end position="328"/>
    </location>
</feature>
<dbReference type="PANTHER" id="PTHR10357:SF210">
    <property type="entry name" value="MALTODEXTRIN GLUCOSIDASE"/>
    <property type="match status" value="1"/>
</dbReference>
<dbReference type="KEGG" id="ccjz:ccrud_04390"/>
<protein>
    <submittedName>
        <fullName evidence="4">Alpha-amylase</fullName>
    </submittedName>
</protein>
<dbReference type="Proteomes" id="UP000076929">
    <property type="component" value="Chromosome"/>
</dbReference>
<dbReference type="EMBL" id="CP015622">
    <property type="protein sequence ID" value="ANE03529.1"/>
    <property type="molecule type" value="Genomic_DNA"/>
</dbReference>
<dbReference type="Gene3D" id="3.20.20.80">
    <property type="entry name" value="Glycosidases"/>
    <property type="match status" value="2"/>
</dbReference>
<name>A0A172QS68_9CORY</name>
<evidence type="ECO:0000256" key="2">
    <source>
        <dbReference type="ARBA" id="ARBA00023295"/>
    </source>
</evidence>
<dbReference type="InterPro" id="IPR006047">
    <property type="entry name" value="GH13_cat_dom"/>
</dbReference>
<dbReference type="SUPFAM" id="SSF51445">
    <property type="entry name" value="(Trans)glycosidases"/>
    <property type="match status" value="1"/>
</dbReference>
<accession>A0A172QS68</accession>
<sequence length="387" mass="42996">MSFAEHAIIWQVYPLGALGAPIRPEAPEPVTHRLPNLASWLDYLVGLGCNALMLGPVFASVSHGYDTQDFYRVDPRLGTEADMDELLAAAQSRGIGVILDGVFNHVSNTSKYEALTTGSSFEGHDILAELDHNNPAVVALVVDVMNYWLDRGIAGWRLDAVYAVAPEFWAKVLPQVRQQHPDSWILGEMIHGDYAEYVQSSGIDSVTEYELWKAIWSSIKESNFFELEWTLGRHNEFLETFVPQTFIGNHDVTRIATQIGQEKAILAAVILFTVGGVPSIYYGDEQGFTGLKEENIAGDDAIRPPLPAEFSPLGKWIENIYKALIAIRRQHPWLHQAHTEVVEIENESLTYKAVGAEGQELLVQLDLQAVSARISEGETELFSYTAS</sequence>
<evidence type="ECO:0000313" key="4">
    <source>
        <dbReference type="EMBL" id="ANE03529.1"/>
    </source>
</evidence>
<proteinExistence type="predicted"/>
<keyword evidence="2" id="KW-0326">Glycosidase</keyword>
<gene>
    <name evidence="4" type="ORF">ccrud_04390</name>
</gene>
<dbReference type="SMART" id="SM00642">
    <property type="entry name" value="Aamy"/>
    <property type="match status" value="1"/>
</dbReference>
<reference evidence="4 5" key="1">
    <citation type="submission" date="2016-05" db="EMBL/GenBank/DDBJ databases">
        <title>Complete genome sequence of Corynebacterium crudilactis, a new Corynebacterium species isolated from raw cow's milk.</title>
        <authorList>
            <person name="Christian R."/>
            <person name="Zimmermann J."/>
            <person name="Lipski A."/>
            <person name="Kalinowski J."/>
        </authorList>
    </citation>
    <scope>NUCLEOTIDE SEQUENCE [LARGE SCALE GENOMIC DNA]</scope>
    <source>
        <strain evidence="4 5">JZ16</strain>
    </source>
</reference>
<dbReference type="GO" id="GO:0005975">
    <property type="term" value="P:carbohydrate metabolic process"/>
    <property type="evidence" value="ECO:0007669"/>
    <property type="project" value="InterPro"/>
</dbReference>
<evidence type="ECO:0000259" key="3">
    <source>
        <dbReference type="SMART" id="SM00642"/>
    </source>
</evidence>
<evidence type="ECO:0000313" key="5">
    <source>
        <dbReference type="Proteomes" id="UP000076929"/>
    </source>
</evidence>
<dbReference type="AlphaFoldDB" id="A0A172QS68"/>
<organism evidence="4 5">
    <name type="scientific">Corynebacterium crudilactis</name>
    <dbReference type="NCBI Taxonomy" id="1652495"/>
    <lineage>
        <taxon>Bacteria</taxon>
        <taxon>Bacillati</taxon>
        <taxon>Actinomycetota</taxon>
        <taxon>Actinomycetes</taxon>
        <taxon>Mycobacteriales</taxon>
        <taxon>Corynebacteriaceae</taxon>
        <taxon>Corynebacterium</taxon>
    </lineage>
</organism>
<evidence type="ECO:0000256" key="1">
    <source>
        <dbReference type="ARBA" id="ARBA00022801"/>
    </source>
</evidence>
<dbReference type="OrthoDB" id="9802433at2"/>
<keyword evidence="1" id="KW-0378">Hydrolase</keyword>
<dbReference type="Pfam" id="PF00128">
    <property type="entry name" value="Alpha-amylase"/>
    <property type="match status" value="2"/>
</dbReference>
<dbReference type="PANTHER" id="PTHR10357">
    <property type="entry name" value="ALPHA-AMYLASE FAMILY MEMBER"/>
    <property type="match status" value="1"/>
</dbReference>
<dbReference type="RefSeq" id="WP_066565030.1">
    <property type="nucleotide sequence ID" value="NZ_CP015622.1"/>
</dbReference>
<dbReference type="STRING" id="1652495.ccrud_04390"/>
<keyword evidence="5" id="KW-1185">Reference proteome</keyword>
<dbReference type="CDD" id="cd11354">
    <property type="entry name" value="AmyAc_bac_CMD_like"/>
    <property type="match status" value="1"/>
</dbReference>
<dbReference type="GO" id="GO:0016798">
    <property type="term" value="F:hydrolase activity, acting on glycosyl bonds"/>
    <property type="evidence" value="ECO:0007669"/>
    <property type="project" value="UniProtKB-KW"/>
</dbReference>
<dbReference type="InterPro" id="IPR017853">
    <property type="entry name" value="GH"/>
</dbReference>